<dbReference type="Proteomes" id="UP001224392">
    <property type="component" value="Unassembled WGS sequence"/>
</dbReference>
<evidence type="ECO:0000313" key="4">
    <source>
        <dbReference type="EMBL" id="GMG88203.1"/>
    </source>
</evidence>
<keyword evidence="2" id="KW-0012">Acyltransferase</keyword>
<dbReference type="PROSITE" id="PS51186">
    <property type="entry name" value="GNAT"/>
    <property type="match status" value="1"/>
</dbReference>
<protein>
    <submittedName>
        <fullName evidence="4">GNAT family N-acetyltransferase</fullName>
    </submittedName>
</protein>
<dbReference type="InterPro" id="IPR016181">
    <property type="entry name" value="Acyl_CoA_acyltransferase"/>
</dbReference>
<name>A0ABQ6M1H7_9GAMM</name>
<keyword evidence="5" id="KW-1185">Reference proteome</keyword>
<evidence type="ECO:0000256" key="1">
    <source>
        <dbReference type="ARBA" id="ARBA00022679"/>
    </source>
</evidence>
<dbReference type="Gene3D" id="3.40.630.30">
    <property type="match status" value="1"/>
</dbReference>
<feature type="domain" description="N-acetyltransferase" evidence="3">
    <location>
        <begin position="5"/>
        <end position="141"/>
    </location>
</feature>
<dbReference type="PANTHER" id="PTHR43877">
    <property type="entry name" value="AMINOALKYLPHOSPHONATE N-ACETYLTRANSFERASE-RELATED-RELATED"/>
    <property type="match status" value="1"/>
</dbReference>
<dbReference type="InterPro" id="IPR050832">
    <property type="entry name" value="Bact_Acetyltransf"/>
</dbReference>
<comment type="caution">
    <text evidence="4">The sequence shown here is derived from an EMBL/GenBank/DDBJ whole genome shotgun (WGS) entry which is preliminary data.</text>
</comment>
<dbReference type="InterPro" id="IPR000182">
    <property type="entry name" value="GNAT_dom"/>
</dbReference>
<keyword evidence="1" id="KW-0808">Transferase</keyword>
<gene>
    <name evidence="4" type="ORF">MNKW57_25240</name>
</gene>
<accession>A0ABQ6M1H7</accession>
<proteinExistence type="predicted"/>
<organism evidence="4 5">
    <name type="scientific">Biformimicrobium ophioploci</name>
    <dbReference type="NCBI Taxonomy" id="3036711"/>
    <lineage>
        <taxon>Bacteria</taxon>
        <taxon>Pseudomonadati</taxon>
        <taxon>Pseudomonadota</taxon>
        <taxon>Gammaproteobacteria</taxon>
        <taxon>Cellvibrionales</taxon>
        <taxon>Microbulbiferaceae</taxon>
        <taxon>Biformimicrobium</taxon>
    </lineage>
</organism>
<reference evidence="4 5" key="1">
    <citation type="submission" date="2023-04" db="EMBL/GenBank/DDBJ databases">
        <title>Marinobulbifer ophiurae gen. nov., sp. Nov., isolate from tissue of brittle star Ophioplocus japonicus.</title>
        <authorList>
            <person name="Kawano K."/>
            <person name="Sawayama S."/>
            <person name="Nakagawa S."/>
        </authorList>
    </citation>
    <scope>NUCLEOTIDE SEQUENCE [LARGE SCALE GENOMIC DNA]</scope>
    <source>
        <strain evidence="4 5">NKW57</strain>
    </source>
</reference>
<evidence type="ECO:0000259" key="3">
    <source>
        <dbReference type="PROSITE" id="PS51186"/>
    </source>
</evidence>
<evidence type="ECO:0000313" key="5">
    <source>
        <dbReference type="Proteomes" id="UP001224392"/>
    </source>
</evidence>
<sequence length="141" mass="15762">MVANIRIEDATWPDDEAPLRTVRQKVFVEEQSIDPAIEWDSLEPSCQHFIAYDGERPIATGRLSPAGKIGRMAVLPQYRGSGIGRRILDHICDFAREHGHRQVHLHAQSGATAFYEKSGFQIDGPGFVEAGIDHLPMSREL</sequence>
<dbReference type="Pfam" id="PF13673">
    <property type="entry name" value="Acetyltransf_10"/>
    <property type="match status" value="1"/>
</dbReference>
<evidence type="ECO:0000256" key="2">
    <source>
        <dbReference type="ARBA" id="ARBA00023315"/>
    </source>
</evidence>
<dbReference type="SUPFAM" id="SSF55729">
    <property type="entry name" value="Acyl-CoA N-acyltransferases (Nat)"/>
    <property type="match status" value="1"/>
</dbReference>
<dbReference type="CDD" id="cd04301">
    <property type="entry name" value="NAT_SF"/>
    <property type="match status" value="1"/>
</dbReference>
<dbReference type="EMBL" id="BSYJ01000005">
    <property type="protein sequence ID" value="GMG88203.1"/>
    <property type="molecule type" value="Genomic_DNA"/>
</dbReference>